<dbReference type="GO" id="GO:0005829">
    <property type="term" value="C:cytosol"/>
    <property type="evidence" value="ECO:0007669"/>
    <property type="project" value="TreeGrafter"/>
</dbReference>
<dbReference type="Gene3D" id="1.20.5.570">
    <property type="entry name" value="Single helix bin"/>
    <property type="match status" value="1"/>
</dbReference>
<feature type="region of interest" description="Disordered" evidence="1">
    <location>
        <begin position="191"/>
        <end position="229"/>
    </location>
</feature>
<dbReference type="InterPro" id="IPR002830">
    <property type="entry name" value="UbiD"/>
</dbReference>
<dbReference type="EMBL" id="JAFLCK010000044">
    <property type="protein sequence ID" value="MBN8662586.1"/>
    <property type="molecule type" value="Genomic_DNA"/>
</dbReference>
<sequence length="514" mass="58028">MGYTDLRDFIDVLDRNGELMRISEEVCADLELAEITDRVSKMNTGNKALLFTNVKGYEMPVLINAFGSHKRMCLSLEVDNLDSIADRIRSFIKPKVPESFMDKLAFLPMLMEVAKFPPKLTGGQAPCQEVVITDPNSPMLDKIPIIKCWPEDGGPFITLGCVITKDPRHGNRNVGMYRLQKFDNVTTGMHWHKHHDGARNFEENRRRSQKSDANQPEEPPNYGTFFDKESYQKPGNKMEVAVVLGPDPAITYAATAPLPPEIDELIFAGFLRQSPVRLTKCKTIDLEVPANAEIVIEGYVDQNDLRTEGPFGDHTGFYSLAGLFPTFHVTAVTHRKNPIYQTTIVGKPPQEDCYLGKATERIFMPMVQMLVPEIVDMNLPWEGVFHNCVILSIDKRFPGHAKKVMSALWGLGQLMFTKFAIIVDKEVNPHDLSEVALHVFGNTDPRRDMMFAEGPLDILDHASPLMGYGSKVGIDATRKWASEGFNRTWPDPIVMSDDVKRRVDERWTKLGFKK</sequence>
<protein>
    <submittedName>
        <fullName evidence="5">UbiD family decarboxylase</fullName>
    </submittedName>
</protein>
<proteinExistence type="predicted"/>
<evidence type="ECO:0000259" key="3">
    <source>
        <dbReference type="Pfam" id="PF20695"/>
    </source>
</evidence>
<dbReference type="Pfam" id="PF20695">
    <property type="entry name" value="UbiD_N"/>
    <property type="match status" value="1"/>
</dbReference>
<gene>
    <name evidence="5" type="ORF">J0M35_19615</name>
</gene>
<dbReference type="GO" id="GO:0006744">
    <property type="term" value="P:ubiquinone biosynthetic process"/>
    <property type="evidence" value="ECO:0007669"/>
    <property type="project" value="TreeGrafter"/>
</dbReference>
<evidence type="ECO:0000259" key="4">
    <source>
        <dbReference type="Pfam" id="PF20696"/>
    </source>
</evidence>
<dbReference type="Gene3D" id="3.40.1670.10">
    <property type="entry name" value="UbiD C-terminal domain-like"/>
    <property type="match status" value="1"/>
</dbReference>
<reference evidence="5" key="1">
    <citation type="submission" date="2021-02" db="EMBL/GenBank/DDBJ databases">
        <title>Genome-Resolved Metagenomics of a Microbial Community Performing Photosynthetic Biological Nutrient Removal.</title>
        <authorList>
            <person name="Mcdaniel E.A."/>
        </authorList>
    </citation>
    <scope>NUCLEOTIDE SEQUENCE</scope>
    <source>
        <strain evidence="5">UWPOB_OBS1</strain>
    </source>
</reference>
<feature type="domain" description="3-octaprenyl-4-hydroxybenzoate carboxy-lyase-like N-terminal" evidence="3">
    <location>
        <begin position="10"/>
        <end position="87"/>
    </location>
</feature>
<feature type="domain" description="3-octaprenyl-4-hydroxybenzoate carboxy-lyase-like C-terminal" evidence="4">
    <location>
        <begin position="353"/>
        <end position="476"/>
    </location>
</feature>
<dbReference type="SUPFAM" id="SSF143968">
    <property type="entry name" value="UbiD C-terminal domain-like"/>
    <property type="match status" value="1"/>
</dbReference>
<dbReference type="Pfam" id="PF01977">
    <property type="entry name" value="UbiD"/>
    <property type="match status" value="1"/>
</dbReference>
<dbReference type="PANTHER" id="PTHR30108">
    <property type="entry name" value="3-OCTAPRENYL-4-HYDROXYBENZOATE CARBOXY-LYASE-RELATED"/>
    <property type="match status" value="1"/>
</dbReference>
<evidence type="ECO:0000259" key="2">
    <source>
        <dbReference type="Pfam" id="PF01977"/>
    </source>
</evidence>
<accession>A0A8J7TNZ2</accession>
<evidence type="ECO:0000313" key="6">
    <source>
        <dbReference type="Proteomes" id="UP000664277"/>
    </source>
</evidence>
<organism evidence="5 6">
    <name type="scientific">Candidatus Obscuribacter phosphatis</name>
    <dbReference type="NCBI Taxonomy" id="1906157"/>
    <lineage>
        <taxon>Bacteria</taxon>
        <taxon>Bacillati</taxon>
        <taxon>Candidatus Melainabacteria</taxon>
        <taxon>Candidatus Obscuribacterales</taxon>
        <taxon>Candidatus Obscuribacteraceae</taxon>
        <taxon>Candidatus Obscuribacter</taxon>
    </lineage>
</organism>
<name>A0A8J7TNZ2_9BACT</name>
<dbReference type="InterPro" id="IPR048304">
    <property type="entry name" value="UbiD_Rift_dom"/>
</dbReference>
<dbReference type="PANTHER" id="PTHR30108:SF17">
    <property type="entry name" value="FERULIC ACID DECARBOXYLASE 1"/>
    <property type="match status" value="1"/>
</dbReference>
<dbReference type="AlphaFoldDB" id="A0A8J7TNZ2"/>
<comment type="caution">
    <text evidence="5">The sequence shown here is derived from an EMBL/GenBank/DDBJ whole genome shotgun (WGS) entry which is preliminary data.</text>
</comment>
<dbReference type="Proteomes" id="UP000664277">
    <property type="component" value="Unassembled WGS sequence"/>
</dbReference>
<feature type="domain" description="3-octaprenyl-4-hydroxybenzoate carboxy-lyase-like Rift-related" evidence="2">
    <location>
        <begin position="123"/>
        <end position="348"/>
    </location>
</feature>
<feature type="compositionally biased region" description="Basic and acidic residues" evidence="1">
    <location>
        <begin position="197"/>
        <end position="210"/>
    </location>
</feature>
<dbReference type="SUPFAM" id="SSF50475">
    <property type="entry name" value="FMN-binding split barrel"/>
    <property type="match status" value="1"/>
</dbReference>
<evidence type="ECO:0000256" key="1">
    <source>
        <dbReference type="SAM" id="MobiDB-lite"/>
    </source>
</evidence>
<dbReference type="GO" id="GO:0008694">
    <property type="term" value="F:4-hydroxy-3-polyprenylbenzoate decarboxylase activity"/>
    <property type="evidence" value="ECO:0007669"/>
    <property type="project" value="TreeGrafter"/>
</dbReference>
<dbReference type="InterPro" id="IPR049381">
    <property type="entry name" value="UbiD-like_C"/>
</dbReference>
<dbReference type="InterPro" id="IPR049383">
    <property type="entry name" value="UbiD-like_N"/>
</dbReference>
<dbReference type="NCBIfam" id="TIGR00148">
    <property type="entry name" value="UbiD family decarboxylase"/>
    <property type="match status" value="1"/>
</dbReference>
<evidence type="ECO:0000313" key="5">
    <source>
        <dbReference type="EMBL" id="MBN8662586.1"/>
    </source>
</evidence>
<dbReference type="Pfam" id="PF20696">
    <property type="entry name" value="UbiD_C"/>
    <property type="match status" value="1"/>
</dbReference>